<reference evidence="2" key="1">
    <citation type="submission" date="2021-02" db="EMBL/GenBank/DDBJ databases">
        <authorList>
            <person name="Dougan E. K."/>
            <person name="Rhodes N."/>
            <person name="Thang M."/>
            <person name="Chan C."/>
        </authorList>
    </citation>
    <scope>NUCLEOTIDE SEQUENCE</scope>
</reference>
<keyword evidence="3" id="KW-1185">Reference proteome</keyword>
<gene>
    <name evidence="2" type="ORF">PGLA1383_LOCUS18415</name>
</gene>
<evidence type="ECO:0000313" key="2">
    <source>
        <dbReference type="EMBL" id="CAE8600079.1"/>
    </source>
</evidence>
<protein>
    <submittedName>
        <fullName evidence="2">Uncharacterized protein</fullName>
    </submittedName>
</protein>
<feature type="signal peptide" evidence="1">
    <location>
        <begin position="1"/>
        <end position="43"/>
    </location>
</feature>
<comment type="caution">
    <text evidence="2">The sequence shown here is derived from an EMBL/GenBank/DDBJ whole genome shotgun (WGS) entry which is preliminary data.</text>
</comment>
<evidence type="ECO:0000313" key="3">
    <source>
        <dbReference type="Proteomes" id="UP000654075"/>
    </source>
</evidence>
<accession>A0A813EM82</accession>
<feature type="non-terminal residue" evidence="2">
    <location>
        <position position="1"/>
    </location>
</feature>
<evidence type="ECO:0000256" key="1">
    <source>
        <dbReference type="SAM" id="SignalP"/>
    </source>
</evidence>
<name>A0A813EM82_POLGL</name>
<dbReference type="Proteomes" id="UP000654075">
    <property type="component" value="Unassembled WGS sequence"/>
</dbReference>
<dbReference type="AlphaFoldDB" id="A0A813EM82"/>
<proteinExistence type="predicted"/>
<keyword evidence="1" id="KW-0732">Signal</keyword>
<organism evidence="2 3">
    <name type="scientific">Polarella glacialis</name>
    <name type="common">Dinoflagellate</name>
    <dbReference type="NCBI Taxonomy" id="89957"/>
    <lineage>
        <taxon>Eukaryota</taxon>
        <taxon>Sar</taxon>
        <taxon>Alveolata</taxon>
        <taxon>Dinophyceae</taxon>
        <taxon>Suessiales</taxon>
        <taxon>Suessiaceae</taxon>
        <taxon>Polarella</taxon>
    </lineage>
</organism>
<dbReference type="EMBL" id="CAJNNV010011772">
    <property type="protein sequence ID" value="CAE8600079.1"/>
    <property type="molecule type" value="Genomic_DNA"/>
</dbReference>
<feature type="chain" id="PRO_5032708437" evidence="1">
    <location>
        <begin position="44"/>
        <end position="166"/>
    </location>
</feature>
<sequence length="166" mass="18285">MALPLQSKAVDGHSPLLQRSAGAARTALKLLFVLLPLTLPALSEEQGPRADRRVHFYTFSDTIPHPGICSLAEATAEFGSRLRVIGLSKRPGYILIHSHSPTLKFLAFQEVLEYEISVGRIASDDLVIFADGHDVLLQRPLADIVAAYERWPGSPYLISGERNCWP</sequence>